<dbReference type="HAMAP" id="MF_00427">
    <property type="entry name" value="NqrC"/>
    <property type="match status" value="1"/>
</dbReference>
<keyword evidence="8" id="KW-1278">Translocase</keyword>
<dbReference type="PIRSF" id="PIRSF009437">
    <property type="entry name" value="NQR-1_subunit_C"/>
    <property type="match status" value="1"/>
</dbReference>
<reference evidence="18" key="1">
    <citation type="submission" date="2018-05" db="EMBL/GenBank/DDBJ databases">
        <authorList>
            <person name="Lanie J.A."/>
            <person name="Ng W.-L."/>
            <person name="Kazmierczak K.M."/>
            <person name="Andrzejewski T.M."/>
            <person name="Davidsen T.M."/>
            <person name="Wayne K.J."/>
            <person name="Tettelin H."/>
            <person name="Glass J.I."/>
            <person name="Rusch D."/>
            <person name="Podicherti R."/>
            <person name="Tsui H.-C.T."/>
            <person name="Winkler M.E."/>
        </authorList>
    </citation>
    <scope>NUCLEOTIDE SEQUENCE</scope>
</reference>
<keyword evidence="14 16" id="KW-0472">Membrane</keyword>
<dbReference type="NCBIfam" id="TIGR01938">
    <property type="entry name" value="nqrC"/>
    <property type="match status" value="1"/>
</dbReference>
<dbReference type="GO" id="GO:0016655">
    <property type="term" value="F:oxidoreductase activity, acting on NAD(P)H, quinone or similar compound as acceptor"/>
    <property type="evidence" value="ECO:0007669"/>
    <property type="project" value="InterPro"/>
</dbReference>
<evidence type="ECO:0000256" key="11">
    <source>
        <dbReference type="ARBA" id="ARBA00023053"/>
    </source>
</evidence>
<dbReference type="InterPro" id="IPR010204">
    <property type="entry name" value="NqrC"/>
</dbReference>
<evidence type="ECO:0000256" key="8">
    <source>
        <dbReference type="ARBA" id="ARBA00022967"/>
    </source>
</evidence>
<dbReference type="InterPro" id="IPR007329">
    <property type="entry name" value="FMN-bd"/>
</dbReference>
<evidence type="ECO:0000256" key="2">
    <source>
        <dbReference type="ARBA" id="ARBA00022475"/>
    </source>
</evidence>
<evidence type="ECO:0000256" key="6">
    <source>
        <dbReference type="ARBA" id="ARBA00022643"/>
    </source>
</evidence>
<dbReference type="EMBL" id="UINC01116721">
    <property type="protein sequence ID" value="SVC88655.1"/>
    <property type="molecule type" value="Genomic_DNA"/>
</dbReference>
<evidence type="ECO:0000256" key="14">
    <source>
        <dbReference type="ARBA" id="ARBA00023136"/>
    </source>
</evidence>
<evidence type="ECO:0000256" key="4">
    <source>
        <dbReference type="ARBA" id="ARBA00022553"/>
    </source>
</evidence>
<feature type="transmembrane region" description="Helical" evidence="16">
    <location>
        <begin position="6"/>
        <end position="25"/>
    </location>
</feature>
<keyword evidence="12" id="KW-0406">Ion transport</keyword>
<evidence type="ECO:0000256" key="15">
    <source>
        <dbReference type="ARBA" id="ARBA00023201"/>
    </source>
</evidence>
<keyword evidence="4" id="KW-0597">Phosphoprotein</keyword>
<evidence type="ECO:0000256" key="16">
    <source>
        <dbReference type="SAM" id="Phobius"/>
    </source>
</evidence>
<evidence type="ECO:0000256" key="7">
    <source>
        <dbReference type="ARBA" id="ARBA00022692"/>
    </source>
</evidence>
<proteinExistence type="inferred from homology"/>
<evidence type="ECO:0000256" key="9">
    <source>
        <dbReference type="ARBA" id="ARBA00022989"/>
    </source>
</evidence>
<evidence type="ECO:0000259" key="17">
    <source>
        <dbReference type="SMART" id="SM00900"/>
    </source>
</evidence>
<keyword evidence="7 16" id="KW-0812">Transmembrane</keyword>
<evidence type="ECO:0000256" key="3">
    <source>
        <dbReference type="ARBA" id="ARBA00022519"/>
    </source>
</evidence>
<dbReference type="PANTHER" id="PTHR37838">
    <property type="entry name" value="NA(+)-TRANSLOCATING NADH-QUINONE REDUCTASE SUBUNIT C"/>
    <property type="match status" value="1"/>
</dbReference>
<keyword evidence="13" id="KW-0830">Ubiquinone</keyword>
<evidence type="ECO:0000256" key="13">
    <source>
        <dbReference type="ARBA" id="ARBA00023075"/>
    </source>
</evidence>
<dbReference type="AlphaFoldDB" id="A0A382QUW3"/>
<accession>A0A382QUW3</accession>
<dbReference type="GO" id="GO:0010181">
    <property type="term" value="F:FMN binding"/>
    <property type="evidence" value="ECO:0007669"/>
    <property type="project" value="InterPro"/>
</dbReference>
<organism evidence="18">
    <name type="scientific">marine metagenome</name>
    <dbReference type="NCBI Taxonomy" id="408172"/>
    <lineage>
        <taxon>unclassified sequences</taxon>
        <taxon>metagenomes</taxon>
        <taxon>ecological metagenomes</taxon>
    </lineage>
</organism>
<keyword evidence="10" id="KW-0520">NAD</keyword>
<sequence>MQSNAYTLIFTSITTIILGFLLSFVSTSLKETQEINEEIDIMKNILYSLEFSEKDGSWTEEEVKKIFDSSVIQKVVSVDGEVIENLTPSEIPTDKMETQLPLYIKIVNNSIDGYAIPISGKGLWSTLYGYFALENDGSTVKGIRFYKHGETPGLGGEVEKDWFTNNFVGKRITDMNGRLVSIQSIKGQVDTSSPNAYHQVDGISGATMTTRGLNEFLMNDLKKYDSFFQKVRTESKG</sequence>
<keyword evidence="9 16" id="KW-1133">Transmembrane helix</keyword>
<evidence type="ECO:0000256" key="10">
    <source>
        <dbReference type="ARBA" id="ARBA00023027"/>
    </source>
</evidence>
<dbReference type="GO" id="GO:0006814">
    <property type="term" value="P:sodium ion transport"/>
    <property type="evidence" value="ECO:0007669"/>
    <property type="project" value="UniProtKB-KW"/>
</dbReference>
<dbReference type="GO" id="GO:0016020">
    <property type="term" value="C:membrane"/>
    <property type="evidence" value="ECO:0007669"/>
    <property type="project" value="InterPro"/>
</dbReference>
<keyword evidence="6" id="KW-0288">FMN</keyword>
<evidence type="ECO:0000256" key="1">
    <source>
        <dbReference type="ARBA" id="ARBA00022448"/>
    </source>
</evidence>
<keyword evidence="15" id="KW-0739">Sodium transport</keyword>
<keyword evidence="11" id="KW-0915">Sodium</keyword>
<keyword evidence="2" id="KW-1003">Cell membrane</keyword>
<feature type="domain" description="FMN-binding" evidence="17">
    <location>
        <begin position="122"/>
        <end position="224"/>
    </location>
</feature>
<name>A0A382QUW3_9ZZZZ</name>
<evidence type="ECO:0000256" key="12">
    <source>
        <dbReference type="ARBA" id="ARBA00023065"/>
    </source>
</evidence>
<gene>
    <name evidence="18" type="ORF">METZ01_LOCUS341509</name>
</gene>
<dbReference type="Pfam" id="PF04205">
    <property type="entry name" value="FMN_bind"/>
    <property type="match status" value="1"/>
</dbReference>
<dbReference type="SMART" id="SM00900">
    <property type="entry name" value="FMN_bind"/>
    <property type="match status" value="1"/>
</dbReference>
<evidence type="ECO:0000313" key="18">
    <source>
        <dbReference type="EMBL" id="SVC88655.1"/>
    </source>
</evidence>
<dbReference type="PANTHER" id="PTHR37838:SF1">
    <property type="entry name" value="NA(+)-TRANSLOCATING NADH-QUINONE REDUCTASE SUBUNIT C"/>
    <property type="match status" value="1"/>
</dbReference>
<protein>
    <recommendedName>
        <fullName evidence="17">FMN-binding domain-containing protein</fullName>
    </recommendedName>
</protein>
<keyword evidence="5" id="KW-0285">Flavoprotein</keyword>
<evidence type="ECO:0000256" key="5">
    <source>
        <dbReference type="ARBA" id="ARBA00022630"/>
    </source>
</evidence>
<keyword evidence="1" id="KW-0813">Transport</keyword>
<keyword evidence="3" id="KW-0997">Cell inner membrane</keyword>